<keyword evidence="2" id="KW-0503">Monooxygenase</keyword>
<dbReference type="SUPFAM" id="SSF51679">
    <property type="entry name" value="Bacterial luciferase-like"/>
    <property type="match status" value="1"/>
</dbReference>
<accession>D5SKF0</accession>
<gene>
    <name evidence="2" type="ORF">SCLAV_p0906</name>
</gene>
<feature type="region of interest" description="Disordered" evidence="1">
    <location>
        <begin position="80"/>
        <end position="106"/>
    </location>
</feature>
<reference evidence="2 3" key="1">
    <citation type="journal article" date="2010" name="Genome Biol. Evol.">
        <title>The sequence of a 1.8-mb bacterial linear plasmid reveals a rich evolutionary reservoir of secondary metabolic pathways.</title>
        <authorList>
            <person name="Medema M.H."/>
            <person name="Trefzer A."/>
            <person name="Kovalchuk A."/>
            <person name="van den Berg M."/>
            <person name="Mueller U."/>
            <person name="Heijne W."/>
            <person name="Wu L."/>
            <person name="Alam M.T."/>
            <person name="Ronning C.M."/>
            <person name="Nierman W.C."/>
            <person name="Bovenberg R.A.L."/>
            <person name="Breitling R."/>
            <person name="Takano E."/>
        </authorList>
    </citation>
    <scope>NUCLEOTIDE SEQUENCE [LARGE SCALE GENOMIC DNA]</scope>
    <source>
        <strain evidence="3">ATCC 27064 / DSM 738 / JCM 4710 / NBRC 13307 / NCIMB 12785 / NRRL 3585 / VKM Ac-602</strain>
        <plasmid evidence="2">pSCL4</plasmid>
    </source>
</reference>
<dbReference type="Proteomes" id="UP000002357">
    <property type="component" value="Plasmid pSCL4"/>
</dbReference>
<feature type="region of interest" description="Disordered" evidence="1">
    <location>
        <begin position="1"/>
        <end position="28"/>
    </location>
</feature>
<dbReference type="EMBL" id="CM000914">
    <property type="protein sequence ID" value="EFG04393.2"/>
    <property type="molecule type" value="Genomic_DNA"/>
</dbReference>
<dbReference type="GO" id="GO:0016705">
    <property type="term" value="F:oxidoreductase activity, acting on paired donors, with incorporation or reduction of molecular oxygen"/>
    <property type="evidence" value="ECO:0007669"/>
    <property type="project" value="InterPro"/>
</dbReference>
<dbReference type="OrthoDB" id="9814695at2"/>
<evidence type="ECO:0000313" key="2">
    <source>
        <dbReference type="EMBL" id="EFG04393.2"/>
    </source>
</evidence>
<sequence>MPVEFLGIAATNNGSETTPRSGASSNALVGTPETVARALLDYDDLGVDILSARGYDLLGDAIDSGRQVIPIVRAEVVGRDARRTERGPHTLAADSPTAGNPTAVRE</sequence>
<proteinExistence type="predicted"/>
<evidence type="ECO:0000256" key="1">
    <source>
        <dbReference type="SAM" id="MobiDB-lite"/>
    </source>
</evidence>
<dbReference type="KEGG" id="sclf:BB341_28725"/>
<dbReference type="AlphaFoldDB" id="D5SKF0"/>
<organism evidence="2 3">
    <name type="scientific">Streptomyces clavuligerus</name>
    <dbReference type="NCBI Taxonomy" id="1901"/>
    <lineage>
        <taxon>Bacteria</taxon>
        <taxon>Bacillati</taxon>
        <taxon>Actinomycetota</taxon>
        <taxon>Actinomycetes</taxon>
        <taxon>Kitasatosporales</taxon>
        <taxon>Streptomycetaceae</taxon>
        <taxon>Streptomyces</taxon>
    </lineage>
</organism>
<name>D5SKF0_STRCL</name>
<keyword evidence="2" id="KW-0560">Oxidoreductase</keyword>
<feature type="compositionally biased region" description="Polar residues" evidence="1">
    <location>
        <begin position="10"/>
        <end position="28"/>
    </location>
</feature>
<dbReference type="Gene3D" id="3.20.20.30">
    <property type="entry name" value="Luciferase-like domain"/>
    <property type="match status" value="1"/>
</dbReference>
<geneLocation type="plasmid" evidence="2 3">
    <name>pSCL4</name>
</geneLocation>
<keyword evidence="2" id="KW-0614">Plasmid</keyword>
<dbReference type="eggNOG" id="COG2141">
    <property type="taxonomic scope" value="Bacteria"/>
</dbReference>
<evidence type="ECO:0000313" key="3">
    <source>
        <dbReference type="Proteomes" id="UP000002357"/>
    </source>
</evidence>
<keyword evidence="3" id="KW-1185">Reference proteome</keyword>
<dbReference type="GO" id="GO:0004497">
    <property type="term" value="F:monooxygenase activity"/>
    <property type="evidence" value="ECO:0007669"/>
    <property type="project" value="UniProtKB-KW"/>
</dbReference>
<dbReference type="InterPro" id="IPR036661">
    <property type="entry name" value="Luciferase-like_sf"/>
</dbReference>
<protein>
    <submittedName>
        <fullName evidence="2">Putative monooxygenase</fullName>
    </submittedName>
</protein>